<dbReference type="GO" id="GO:0006400">
    <property type="term" value="P:tRNA modification"/>
    <property type="evidence" value="ECO:0007669"/>
    <property type="project" value="InterPro"/>
</dbReference>
<dbReference type="NCBIfam" id="TIGR00449">
    <property type="entry name" value="tgt_general"/>
    <property type="match status" value="1"/>
</dbReference>
<dbReference type="InterPro" id="IPR002616">
    <property type="entry name" value="tRNA_ribo_trans-like"/>
</dbReference>
<keyword evidence="9" id="KW-1185">Reference proteome</keyword>
<keyword evidence="1 5" id="KW-0963">Cytoplasm</keyword>
<evidence type="ECO:0000256" key="4">
    <source>
        <dbReference type="ARBA" id="ARBA00022833"/>
    </source>
</evidence>
<reference evidence="8 9" key="1">
    <citation type="journal article" date="2014" name="BMC Genomics">
        <title>Adaptive genomic structural variation in the grape powdery mildew pathogen, Erysiphe necator.</title>
        <authorList>
            <person name="Jones L."/>
            <person name="Riaz S."/>
            <person name="Morales-Cruz A."/>
            <person name="Amrine K.C."/>
            <person name="McGuire B."/>
            <person name="Gubler W.D."/>
            <person name="Walker M.A."/>
            <person name="Cantu D."/>
        </authorList>
    </citation>
    <scope>NUCLEOTIDE SEQUENCE [LARGE SCALE GENOMIC DNA]</scope>
    <source>
        <strain evidence="9">c</strain>
    </source>
</reference>
<dbReference type="GO" id="GO:0005737">
    <property type="term" value="C:cytoplasm"/>
    <property type="evidence" value="ECO:0007669"/>
    <property type="project" value="UniProtKB-SubCell"/>
</dbReference>
<organism evidence="8 9">
    <name type="scientific">Uncinula necator</name>
    <name type="common">Grape powdery mildew</name>
    <dbReference type="NCBI Taxonomy" id="52586"/>
    <lineage>
        <taxon>Eukaryota</taxon>
        <taxon>Fungi</taxon>
        <taxon>Dikarya</taxon>
        <taxon>Ascomycota</taxon>
        <taxon>Pezizomycotina</taxon>
        <taxon>Leotiomycetes</taxon>
        <taxon>Erysiphales</taxon>
        <taxon>Erysiphaceae</taxon>
        <taxon>Erysiphe</taxon>
    </lineage>
</organism>
<comment type="similarity">
    <text evidence="5">Belongs to the queuine tRNA-ribosyltransferase family. QTRT2 subfamily.</text>
</comment>
<feature type="compositionally biased region" description="Basic and acidic residues" evidence="6">
    <location>
        <begin position="413"/>
        <end position="427"/>
    </location>
</feature>
<dbReference type="PANTHER" id="PTHR46064:SF1">
    <property type="entry name" value="QUEUINE TRNA-RIBOSYLTRANSFERASE ACCESSORY SUBUNIT 2"/>
    <property type="match status" value="1"/>
</dbReference>
<proteinExistence type="inferred from homology"/>
<evidence type="ECO:0000313" key="9">
    <source>
        <dbReference type="Proteomes" id="UP000030854"/>
    </source>
</evidence>
<dbReference type="GO" id="GO:0008479">
    <property type="term" value="F:tRNA-guanosine(34) queuine transglycosylase activity"/>
    <property type="evidence" value="ECO:0007669"/>
    <property type="project" value="UniProtKB-UniRule"/>
</dbReference>
<evidence type="ECO:0000259" key="7">
    <source>
        <dbReference type="Pfam" id="PF01702"/>
    </source>
</evidence>
<dbReference type="InterPro" id="IPR036511">
    <property type="entry name" value="TGT-like_sf"/>
</dbReference>
<evidence type="ECO:0000256" key="5">
    <source>
        <dbReference type="HAMAP-Rule" id="MF_03043"/>
    </source>
</evidence>
<dbReference type="Proteomes" id="UP000030854">
    <property type="component" value="Unassembled WGS sequence"/>
</dbReference>
<dbReference type="Pfam" id="PF01702">
    <property type="entry name" value="TGT"/>
    <property type="match status" value="1"/>
</dbReference>
<dbReference type="HOGENOM" id="CLU_037350_1_0_1"/>
<evidence type="ECO:0000256" key="2">
    <source>
        <dbReference type="ARBA" id="ARBA00022694"/>
    </source>
</evidence>
<keyword evidence="2 5" id="KW-0819">tRNA processing</keyword>
<feature type="binding site" evidence="5">
    <location>
        <position position="327"/>
    </location>
    <ligand>
        <name>Zn(2+)</name>
        <dbReference type="ChEBI" id="CHEBI:29105"/>
    </ligand>
</feature>
<dbReference type="PANTHER" id="PTHR46064">
    <property type="entry name" value="QUEUINE TRNA-RIBOSYLTRANSFERASE ACCESSORY SUBUNIT 2"/>
    <property type="match status" value="1"/>
</dbReference>
<keyword evidence="3 5" id="KW-0479">Metal-binding</keyword>
<name>A0A0B1P3A6_UNCNE</name>
<evidence type="ECO:0000256" key="3">
    <source>
        <dbReference type="ARBA" id="ARBA00022723"/>
    </source>
</evidence>
<feature type="binding site" evidence="5">
    <location>
        <position position="358"/>
    </location>
    <ligand>
        <name>Zn(2+)</name>
        <dbReference type="ChEBI" id="CHEBI:29105"/>
    </ligand>
</feature>
<comment type="subunit">
    <text evidence="5">Heterodimer of a catalytic subunit and an accessory subunit.</text>
</comment>
<comment type="caution">
    <text evidence="8">The sequence shown here is derived from an EMBL/GenBank/DDBJ whole genome shotgun (WGS) entry which is preliminary data.</text>
</comment>
<keyword evidence="4 5" id="KW-0862">Zinc</keyword>
<dbReference type="GO" id="GO:0046872">
    <property type="term" value="F:metal ion binding"/>
    <property type="evidence" value="ECO:0007669"/>
    <property type="project" value="UniProtKB-KW"/>
</dbReference>
<feature type="region of interest" description="Disordered" evidence="6">
    <location>
        <begin position="397"/>
        <end position="427"/>
    </location>
</feature>
<dbReference type="AlphaFoldDB" id="A0A0B1P3A6"/>
<comment type="cofactor">
    <cofactor evidence="5">
        <name>Zn(2+)</name>
        <dbReference type="ChEBI" id="CHEBI:29105"/>
    </cofactor>
    <text evidence="5">Binds 1 zinc ion per subunit.</text>
</comment>
<dbReference type="STRING" id="52586.A0A0B1P3A6"/>
<dbReference type="OMA" id="VPHIAHD"/>
<evidence type="ECO:0000313" key="8">
    <source>
        <dbReference type="EMBL" id="KHJ33177.1"/>
    </source>
</evidence>
<comment type="subcellular location">
    <subcellularLocation>
        <location evidence="5">Cytoplasm</location>
    </subcellularLocation>
</comment>
<evidence type="ECO:0000256" key="6">
    <source>
        <dbReference type="SAM" id="MobiDB-lite"/>
    </source>
</evidence>
<feature type="binding site" evidence="5">
    <location>
        <position position="332"/>
    </location>
    <ligand>
        <name>Zn(2+)</name>
        <dbReference type="ChEBI" id="CHEBI:29105"/>
    </ligand>
</feature>
<feature type="domain" description="tRNA-guanine(15) transglycosylase-like" evidence="7">
    <location>
        <begin position="21"/>
        <end position="391"/>
    </location>
</feature>
<gene>
    <name evidence="8" type="ORF">EV44_g2739</name>
</gene>
<protein>
    <recommendedName>
        <fullName evidence="5">Queuine tRNA-ribosyltransferase accessory subunit 2</fullName>
    </recommendedName>
    <alternativeName>
        <fullName evidence="5">Queuine tRNA-ribosyltransferase domain-containing protein 1</fullName>
    </alternativeName>
</protein>
<dbReference type="Gene3D" id="3.20.20.105">
    <property type="entry name" value="Queuine tRNA-ribosyltransferase-like"/>
    <property type="match status" value="1"/>
</dbReference>
<feature type="binding site" evidence="5">
    <location>
        <position position="329"/>
    </location>
    <ligand>
        <name>Zn(2+)</name>
        <dbReference type="ChEBI" id="CHEBI:29105"/>
    </ligand>
</feature>
<dbReference type="InterPro" id="IPR028592">
    <property type="entry name" value="QTRTD1"/>
</dbReference>
<comment type="function">
    <text evidence="5">Non-catalytic subunit of the queuine tRNA-ribosyltransferase (TGT) that catalyzes the base-exchange of a guanine (G) residue with queuine (Q) at position 34 (anticodon wobble position) in tRNAs with GU(N) anticodons (tRNA-Asp, -Asn, -His and -Tyr), resulting in the hypermodified nucleoside queuosine (7-(((4,5-cis-dihydroxy-2-cyclopenten-1-yl)amino)methyl)-7-deazaguanosine).</text>
</comment>
<dbReference type="SUPFAM" id="SSF51713">
    <property type="entry name" value="tRNA-guanine transglycosylase"/>
    <property type="match status" value="1"/>
</dbReference>
<evidence type="ECO:0000256" key="1">
    <source>
        <dbReference type="ARBA" id="ARBA00022490"/>
    </source>
</evidence>
<dbReference type="HAMAP" id="MF_03043">
    <property type="entry name" value="QTRT2"/>
    <property type="match status" value="1"/>
</dbReference>
<dbReference type="EMBL" id="JNVN01001589">
    <property type="protein sequence ID" value="KHJ33177.1"/>
    <property type="molecule type" value="Genomic_DNA"/>
</dbReference>
<dbReference type="InterPro" id="IPR050852">
    <property type="entry name" value="Queuine_tRNA-ribosyltrfase"/>
</dbReference>
<sequence>MLKKNISFELLIPPDPATIGPRLGQLFCKGRKPVPTPNFFHIASRGVIPHIAPDVVLSSDIQLEGVHMALEDFVQNKVCTSDMIPYPNLSLHKFTAMSDNVITLLAPRRTPAVSAVHGNSDSGIPIYTCRGFQTVSNKDYISCSRALSPDIIISMADVSYGLKPGKKRLAKMVSRTQNWLSEILLENRENLAIFAPILPIDSQDQNGYLNFISDEVAEKISGLAFYDSNLLLDLPITTNNTKILRLTLDEPSSPIDILKRISLGIDIFTVPFISFSTDAGIALTFRFPRPLPVDENIHSEKLQAIPLGVDMWLSCHATSLTPLAPECHCYSCKYHHRAYIQHLLSAKEMLGWVLLQIHNHHILTTFFTSIRESISQGHFDTDYQIFANTYSKELPVKSGQGPRLRGYQYKSEGPNEPKENTKEFSTL</sequence>
<accession>A0A0B1P3A6</accession>